<evidence type="ECO:0008006" key="5">
    <source>
        <dbReference type="Google" id="ProtNLM"/>
    </source>
</evidence>
<reference evidence="3" key="1">
    <citation type="submission" date="2021-09" db="EMBL/GenBank/DDBJ databases">
        <authorList>
            <person name="Wu T."/>
            <person name="Guo S.Z."/>
        </authorList>
    </citation>
    <scope>NUCLEOTIDE SEQUENCE</scope>
    <source>
        <strain evidence="3">RSS-23</strain>
    </source>
</reference>
<proteinExistence type="predicted"/>
<protein>
    <recommendedName>
        <fullName evidence="5">Metalloprotease</fullName>
    </recommendedName>
</protein>
<dbReference type="Proteomes" id="UP001430290">
    <property type="component" value="Unassembled WGS sequence"/>
</dbReference>
<evidence type="ECO:0000313" key="3">
    <source>
        <dbReference type="EMBL" id="MBZ4186265.1"/>
    </source>
</evidence>
<feature type="region of interest" description="Disordered" evidence="1">
    <location>
        <begin position="65"/>
        <end position="100"/>
    </location>
</feature>
<dbReference type="EMBL" id="JAIQDJ010000003">
    <property type="protein sequence ID" value="MBZ4186265.1"/>
    <property type="molecule type" value="Genomic_DNA"/>
</dbReference>
<evidence type="ECO:0000256" key="2">
    <source>
        <dbReference type="SAM" id="SignalP"/>
    </source>
</evidence>
<feature type="chain" id="PRO_5047370087" description="Metalloprotease" evidence="2">
    <location>
        <begin position="26"/>
        <end position="251"/>
    </location>
</feature>
<sequence>MIKARIIATAIFLTGGLVLSPQTVALQYAGDGWWCEESTGYYDGSGWVVTGGACYYSPFSSPGESGGGGGGPGGAGEGGGGGGGLGGGLPAPDDPNEVRQDLDISPDLKCVLKNYLHPDSKLPLTKTLKRVETWAFKEFINGAPQYGYKFSDNNQSPGPNWKPVGGVSGYGYAYGRLYNAAFKSGVLTKIGEHYTGSNKIDENLSATEMSVFASGHEAAHLVVANATEAMADWYGIYTLQKYREDKERKCR</sequence>
<feature type="signal peptide" evidence="2">
    <location>
        <begin position="1"/>
        <end position="25"/>
    </location>
</feature>
<dbReference type="RefSeq" id="WP_223628805.1">
    <property type="nucleotide sequence ID" value="NZ_JAIQDJ010000003.1"/>
</dbReference>
<organism evidence="3 4">
    <name type="scientific">Thermomonas beijingensis</name>
    <dbReference type="NCBI Taxonomy" id="2872701"/>
    <lineage>
        <taxon>Bacteria</taxon>
        <taxon>Pseudomonadati</taxon>
        <taxon>Pseudomonadota</taxon>
        <taxon>Gammaproteobacteria</taxon>
        <taxon>Lysobacterales</taxon>
        <taxon>Lysobacteraceae</taxon>
        <taxon>Thermomonas</taxon>
    </lineage>
</organism>
<evidence type="ECO:0000256" key="1">
    <source>
        <dbReference type="SAM" id="MobiDB-lite"/>
    </source>
</evidence>
<keyword evidence="2" id="KW-0732">Signal</keyword>
<accession>A0ABS7TEK4</accession>
<name>A0ABS7TEK4_9GAMM</name>
<evidence type="ECO:0000313" key="4">
    <source>
        <dbReference type="Proteomes" id="UP001430290"/>
    </source>
</evidence>
<comment type="caution">
    <text evidence="3">The sequence shown here is derived from an EMBL/GenBank/DDBJ whole genome shotgun (WGS) entry which is preliminary data.</text>
</comment>
<feature type="compositionally biased region" description="Gly residues" evidence="1">
    <location>
        <begin position="65"/>
        <end position="89"/>
    </location>
</feature>
<gene>
    <name evidence="3" type="ORF">K7B09_08020</name>
</gene>
<keyword evidence="4" id="KW-1185">Reference proteome</keyword>